<comment type="caution">
    <text evidence="2">The sequence shown here is derived from an EMBL/GenBank/DDBJ whole genome shotgun (WGS) entry which is preliminary data.</text>
</comment>
<name>A0AAW9QC59_9BURK</name>
<sequence length="58" mass="6303">MDRSQFNTAPAAVKPEQVRREEPQQVEGAQRPAPAAPQVLDERLLAQVVGGLPRVGGW</sequence>
<organism evidence="2 3">
    <name type="scientific">Aquincola agrisoli</name>
    <dbReference type="NCBI Taxonomy" id="3119538"/>
    <lineage>
        <taxon>Bacteria</taxon>
        <taxon>Pseudomonadati</taxon>
        <taxon>Pseudomonadota</taxon>
        <taxon>Betaproteobacteria</taxon>
        <taxon>Burkholderiales</taxon>
        <taxon>Sphaerotilaceae</taxon>
        <taxon>Aquincola</taxon>
    </lineage>
</organism>
<evidence type="ECO:0000256" key="1">
    <source>
        <dbReference type="SAM" id="MobiDB-lite"/>
    </source>
</evidence>
<dbReference type="EMBL" id="JAZIBG010000049">
    <property type="protein sequence ID" value="MEF7616794.1"/>
    <property type="molecule type" value="Genomic_DNA"/>
</dbReference>
<evidence type="ECO:0000313" key="2">
    <source>
        <dbReference type="EMBL" id="MEF7616794.1"/>
    </source>
</evidence>
<keyword evidence="3" id="KW-1185">Reference proteome</keyword>
<reference evidence="2 3" key="1">
    <citation type="submission" date="2024-02" db="EMBL/GenBank/DDBJ databases">
        <title>Genome sequence of Aquincola sp. MAHUQ-54.</title>
        <authorList>
            <person name="Huq M.A."/>
        </authorList>
    </citation>
    <scope>NUCLEOTIDE SEQUENCE [LARGE SCALE GENOMIC DNA]</scope>
    <source>
        <strain evidence="2 3">MAHUQ-54</strain>
    </source>
</reference>
<proteinExistence type="predicted"/>
<dbReference type="Proteomes" id="UP001336250">
    <property type="component" value="Unassembled WGS sequence"/>
</dbReference>
<evidence type="ECO:0000313" key="3">
    <source>
        <dbReference type="Proteomes" id="UP001336250"/>
    </source>
</evidence>
<dbReference type="AlphaFoldDB" id="A0AAW9QC59"/>
<gene>
    <name evidence="2" type="ORF">V4F39_22965</name>
</gene>
<feature type="region of interest" description="Disordered" evidence="1">
    <location>
        <begin position="1"/>
        <end position="38"/>
    </location>
</feature>
<protein>
    <submittedName>
        <fullName evidence="2">Uncharacterized protein</fullName>
    </submittedName>
</protein>
<dbReference type="RefSeq" id="WP_332292387.1">
    <property type="nucleotide sequence ID" value="NZ_JAZIBG010000049.1"/>
</dbReference>
<accession>A0AAW9QC59</accession>